<dbReference type="SUPFAM" id="SSF51445">
    <property type="entry name" value="(Trans)glycosidases"/>
    <property type="match status" value="1"/>
</dbReference>
<keyword evidence="6" id="KW-1185">Reference proteome</keyword>
<dbReference type="InterPro" id="IPR044965">
    <property type="entry name" value="Glyco_hydro_17_plant"/>
</dbReference>
<dbReference type="InterPro" id="IPR000490">
    <property type="entry name" value="Glyco_hydro_17"/>
</dbReference>
<keyword evidence="3" id="KW-0326">Glycosidase</keyword>
<proteinExistence type="inferred from homology"/>
<dbReference type="PANTHER" id="PTHR32227">
    <property type="entry name" value="GLUCAN ENDO-1,3-BETA-GLUCOSIDASE BG1-RELATED-RELATED"/>
    <property type="match status" value="1"/>
</dbReference>
<evidence type="ECO:0000313" key="6">
    <source>
        <dbReference type="Proteomes" id="UP000243459"/>
    </source>
</evidence>
<evidence type="ECO:0000256" key="3">
    <source>
        <dbReference type="ARBA" id="ARBA00023295"/>
    </source>
</evidence>
<evidence type="ECO:0000256" key="1">
    <source>
        <dbReference type="ARBA" id="ARBA00008773"/>
    </source>
</evidence>
<keyword evidence="2" id="KW-0378">Hydrolase</keyword>
<dbReference type="Proteomes" id="UP000243459">
    <property type="component" value="Chromosome 6"/>
</dbReference>
<dbReference type="InterPro" id="IPR017853">
    <property type="entry name" value="GH"/>
</dbReference>
<dbReference type="OMA" id="VANSHCK"/>
<evidence type="ECO:0000313" key="5">
    <source>
        <dbReference type="EMBL" id="ONK66507.1"/>
    </source>
</evidence>
<dbReference type="GO" id="GO:0004553">
    <property type="term" value="F:hydrolase activity, hydrolyzing O-glycosyl compounds"/>
    <property type="evidence" value="ECO:0007669"/>
    <property type="project" value="InterPro"/>
</dbReference>
<evidence type="ECO:0008006" key="7">
    <source>
        <dbReference type="Google" id="ProtNLM"/>
    </source>
</evidence>
<gene>
    <name evidence="5" type="ORF">A4U43_C06F8910</name>
</gene>
<name>A0A5P1EMX5_ASPOF</name>
<accession>A0A5P1EMX5</accession>
<dbReference type="Pfam" id="PF00332">
    <property type="entry name" value="Glyco_hydro_17"/>
    <property type="match status" value="1"/>
</dbReference>
<dbReference type="Gramene" id="ONK66507">
    <property type="protein sequence ID" value="ONK66507"/>
    <property type="gene ID" value="A4U43_C06F8910"/>
</dbReference>
<reference evidence="6" key="1">
    <citation type="journal article" date="2017" name="Nat. Commun.">
        <title>The asparagus genome sheds light on the origin and evolution of a young Y chromosome.</title>
        <authorList>
            <person name="Harkess A."/>
            <person name="Zhou J."/>
            <person name="Xu C."/>
            <person name="Bowers J.E."/>
            <person name="Van der Hulst R."/>
            <person name="Ayyampalayam S."/>
            <person name="Mercati F."/>
            <person name="Riccardi P."/>
            <person name="McKain M.R."/>
            <person name="Kakrana A."/>
            <person name="Tang H."/>
            <person name="Ray J."/>
            <person name="Groenendijk J."/>
            <person name="Arikit S."/>
            <person name="Mathioni S.M."/>
            <person name="Nakano M."/>
            <person name="Shan H."/>
            <person name="Telgmann-Rauber A."/>
            <person name="Kanno A."/>
            <person name="Yue Z."/>
            <person name="Chen H."/>
            <person name="Li W."/>
            <person name="Chen Y."/>
            <person name="Xu X."/>
            <person name="Zhang Y."/>
            <person name="Luo S."/>
            <person name="Chen H."/>
            <person name="Gao J."/>
            <person name="Mao Z."/>
            <person name="Pires J.C."/>
            <person name="Luo M."/>
            <person name="Kudrna D."/>
            <person name="Wing R.A."/>
            <person name="Meyers B.C."/>
            <person name="Yi K."/>
            <person name="Kong H."/>
            <person name="Lavrijsen P."/>
            <person name="Sunseri F."/>
            <person name="Falavigna A."/>
            <person name="Ye Y."/>
            <person name="Leebens-Mack J.H."/>
            <person name="Chen G."/>
        </authorList>
    </citation>
    <scope>NUCLEOTIDE SEQUENCE [LARGE SCALE GENOMIC DNA]</scope>
    <source>
        <strain evidence="6">cv. DH0086</strain>
    </source>
</reference>
<evidence type="ECO:0000256" key="4">
    <source>
        <dbReference type="RuleBase" id="RU004335"/>
    </source>
</evidence>
<organism evidence="5 6">
    <name type="scientific">Asparagus officinalis</name>
    <name type="common">Garden asparagus</name>
    <dbReference type="NCBI Taxonomy" id="4686"/>
    <lineage>
        <taxon>Eukaryota</taxon>
        <taxon>Viridiplantae</taxon>
        <taxon>Streptophyta</taxon>
        <taxon>Embryophyta</taxon>
        <taxon>Tracheophyta</taxon>
        <taxon>Spermatophyta</taxon>
        <taxon>Magnoliopsida</taxon>
        <taxon>Liliopsida</taxon>
        <taxon>Asparagales</taxon>
        <taxon>Asparagaceae</taxon>
        <taxon>Asparagoideae</taxon>
        <taxon>Asparagus</taxon>
    </lineage>
</organism>
<dbReference type="AlphaFoldDB" id="A0A5P1EMX5"/>
<protein>
    <recommendedName>
        <fullName evidence="7">Glucan endo-1,3-beta-D-glucosidase</fullName>
    </recommendedName>
</protein>
<dbReference type="Gene3D" id="3.20.20.80">
    <property type="entry name" value="Glycosidases"/>
    <property type="match status" value="1"/>
</dbReference>
<dbReference type="GO" id="GO:0005975">
    <property type="term" value="P:carbohydrate metabolic process"/>
    <property type="evidence" value="ECO:0007669"/>
    <property type="project" value="InterPro"/>
</dbReference>
<dbReference type="EMBL" id="CM007386">
    <property type="protein sequence ID" value="ONK66507.1"/>
    <property type="molecule type" value="Genomic_DNA"/>
</dbReference>
<comment type="similarity">
    <text evidence="1 4">Belongs to the glycosyl hydrolase 17 family.</text>
</comment>
<sequence>MAPFLKFLAQTNSPFWINAYPYFAYKDNPTHIQLDYVLGNPNVGMVDPYTNLHYDNMLCAQVDAVMFAVARLGFGEIEIRVSETGWPSKGDTNEYGASMDNARAFNRNLLLRQLQGQGTPLRPKQRLEVYLFALFNEDLKPGPTSERNYGLYKPDGTMAYNVGLATVTTSTASVSSLTSSAPKGHKEKIGGLWYLILLFSLAFQALMTRANLI</sequence>
<evidence type="ECO:0000256" key="2">
    <source>
        <dbReference type="ARBA" id="ARBA00022801"/>
    </source>
</evidence>